<sequence length="168" mass="19126">MKEQGDIYTVGKRNFSFHATLVFNSISIHIWIYRNKVDASSFMPKLGPKSSCHRYHDNNKTNTKMMNHQLKSLVQGRPCKTIGTQVLSSTQATELRISTNISHEKNRNMELLANERLNVKSKNCKQKGILQLEEDENDYKKSSYGEVVKTVMITGTDMLNTGITDPNT</sequence>
<comment type="caution">
    <text evidence="2">The sequence shown here is derived from an EMBL/GenBank/DDBJ whole genome shotgun (WGS) entry which is preliminary data.</text>
</comment>
<keyword evidence="3" id="KW-1185">Reference proteome</keyword>
<protein>
    <submittedName>
        <fullName evidence="2">Uncharacterized protein</fullName>
    </submittedName>
</protein>
<dbReference type="EMBL" id="CAJPWZ010003244">
    <property type="protein sequence ID" value="CAG2254413.1"/>
    <property type="molecule type" value="Genomic_DNA"/>
</dbReference>
<keyword evidence="1" id="KW-0812">Transmembrane</keyword>
<dbReference type="AlphaFoldDB" id="A0A8S3VH46"/>
<evidence type="ECO:0000313" key="3">
    <source>
        <dbReference type="Proteomes" id="UP000683360"/>
    </source>
</evidence>
<gene>
    <name evidence="2" type="ORF">MEDL_65926</name>
</gene>
<evidence type="ECO:0000313" key="2">
    <source>
        <dbReference type="EMBL" id="CAG2254413.1"/>
    </source>
</evidence>
<keyword evidence="1" id="KW-0472">Membrane</keyword>
<organism evidence="2 3">
    <name type="scientific">Mytilus edulis</name>
    <name type="common">Blue mussel</name>
    <dbReference type="NCBI Taxonomy" id="6550"/>
    <lineage>
        <taxon>Eukaryota</taxon>
        <taxon>Metazoa</taxon>
        <taxon>Spiralia</taxon>
        <taxon>Lophotrochozoa</taxon>
        <taxon>Mollusca</taxon>
        <taxon>Bivalvia</taxon>
        <taxon>Autobranchia</taxon>
        <taxon>Pteriomorphia</taxon>
        <taxon>Mytilida</taxon>
        <taxon>Mytiloidea</taxon>
        <taxon>Mytilidae</taxon>
        <taxon>Mytilinae</taxon>
        <taxon>Mytilus</taxon>
    </lineage>
</organism>
<proteinExistence type="predicted"/>
<dbReference type="Proteomes" id="UP000683360">
    <property type="component" value="Unassembled WGS sequence"/>
</dbReference>
<keyword evidence="1" id="KW-1133">Transmembrane helix</keyword>
<name>A0A8S3VH46_MYTED</name>
<feature type="transmembrane region" description="Helical" evidence="1">
    <location>
        <begin position="15"/>
        <end position="33"/>
    </location>
</feature>
<reference evidence="2" key="1">
    <citation type="submission" date="2021-03" db="EMBL/GenBank/DDBJ databases">
        <authorList>
            <person name="Bekaert M."/>
        </authorList>
    </citation>
    <scope>NUCLEOTIDE SEQUENCE</scope>
</reference>
<evidence type="ECO:0000256" key="1">
    <source>
        <dbReference type="SAM" id="Phobius"/>
    </source>
</evidence>
<accession>A0A8S3VH46</accession>